<reference evidence="1" key="1">
    <citation type="submission" date="2021-02" db="EMBL/GenBank/DDBJ databases">
        <authorList>
            <person name="Nowell W R."/>
        </authorList>
    </citation>
    <scope>NUCLEOTIDE SEQUENCE</scope>
</reference>
<dbReference type="EMBL" id="CAJNOE010001344">
    <property type="protein sequence ID" value="CAF1414691.1"/>
    <property type="molecule type" value="Genomic_DNA"/>
</dbReference>
<evidence type="ECO:0000313" key="1">
    <source>
        <dbReference type="EMBL" id="CAF1414691.1"/>
    </source>
</evidence>
<gene>
    <name evidence="1" type="ORF">IZO911_LOCUS40292</name>
    <name evidence="2" type="ORF">KXQ929_LOCUS19578</name>
</gene>
<dbReference type="Proteomes" id="UP000663868">
    <property type="component" value="Unassembled WGS sequence"/>
</dbReference>
<comment type="caution">
    <text evidence="1">The sequence shown here is derived from an EMBL/GenBank/DDBJ whole genome shotgun (WGS) entry which is preliminary data.</text>
</comment>
<sequence length="135" mass="16094">MTDSTNILNIDSTETSQDEQLEDYYTTEQIKQANASVNQDYSKHYVRITIKIPQMRTGLNWRSFTREAKNGLTTKATYHGTRVYFEFIIDQDKPTETKYEYTSREPLRGPIEYKKSFLKYKDECVIWFVHKSLPW</sequence>
<dbReference type="EMBL" id="CAJOBB010001333">
    <property type="protein sequence ID" value="CAF3842509.1"/>
    <property type="molecule type" value="Genomic_DNA"/>
</dbReference>
<accession>A0A815LW01</accession>
<dbReference type="AlphaFoldDB" id="A0A815LW01"/>
<evidence type="ECO:0000313" key="3">
    <source>
        <dbReference type="Proteomes" id="UP000663860"/>
    </source>
</evidence>
<dbReference type="Proteomes" id="UP000663860">
    <property type="component" value="Unassembled WGS sequence"/>
</dbReference>
<protein>
    <submittedName>
        <fullName evidence="1">Uncharacterized protein</fullName>
    </submittedName>
</protein>
<name>A0A815LW01_9BILA</name>
<proteinExistence type="predicted"/>
<evidence type="ECO:0000313" key="2">
    <source>
        <dbReference type="EMBL" id="CAF3842509.1"/>
    </source>
</evidence>
<organism evidence="1 3">
    <name type="scientific">Adineta steineri</name>
    <dbReference type="NCBI Taxonomy" id="433720"/>
    <lineage>
        <taxon>Eukaryota</taxon>
        <taxon>Metazoa</taxon>
        <taxon>Spiralia</taxon>
        <taxon>Gnathifera</taxon>
        <taxon>Rotifera</taxon>
        <taxon>Eurotatoria</taxon>
        <taxon>Bdelloidea</taxon>
        <taxon>Adinetida</taxon>
        <taxon>Adinetidae</taxon>
        <taxon>Adineta</taxon>
    </lineage>
</organism>